<dbReference type="InterPro" id="IPR005492">
    <property type="entry name" value="EPTP"/>
</dbReference>
<dbReference type="Gene3D" id="2.60.120.200">
    <property type="match status" value="1"/>
</dbReference>
<evidence type="ECO:0000256" key="2">
    <source>
        <dbReference type="ARBA" id="ARBA00022729"/>
    </source>
</evidence>
<evidence type="ECO:0000313" key="7">
    <source>
        <dbReference type="Proteomes" id="UP000515152"/>
    </source>
</evidence>
<dbReference type="RefSeq" id="XP_031414883.1">
    <property type="nucleotide sequence ID" value="XM_031559023.2"/>
</dbReference>
<dbReference type="InterPro" id="IPR009039">
    <property type="entry name" value="EAR"/>
</dbReference>
<dbReference type="GO" id="GO:0032420">
    <property type="term" value="C:stereocilium"/>
    <property type="evidence" value="ECO:0007669"/>
    <property type="project" value="UniProtKB-SubCell"/>
</dbReference>
<feature type="chain" id="PRO_5028095094" evidence="4">
    <location>
        <begin position="32"/>
        <end position="720"/>
    </location>
</feature>
<feature type="domain" description="Laminin G" evidence="6">
    <location>
        <begin position="138"/>
        <end position="272"/>
    </location>
</feature>
<organism evidence="7 8">
    <name type="scientific">Clupea harengus</name>
    <name type="common">Atlantic herring</name>
    <dbReference type="NCBI Taxonomy" id="7950"/>
    <lineage>
        <taxon>Eukaryota</taxon>
        <taxon>Metazoa</taxon>
        <taxon>Chordata</taxon>
        <taxon>Craniata</taxon>
        <taxon>Vertebrata</taxon>
        <taxon>Euteleostomi</taxon>
        <taxon>Actinopterygii</taxon>
        <taxon>Neopterygii</taxon>
        <taxon>Teleostei</taxon>
        <taxon>Clupei</taxon>
        <taxon>Clupeiformes</taxon>
        <taxon>Clupeoidei</taxon>
        <taxon>Clupeidae</taxon>
        <taxon>Clupea</taxon>
    </lineage>
</organism>
<dbReference type="PANTHER" id="PTHR15261:SF6">
    <property type="entry name" value="THROMBOSPONDIN-TYPE LAMININ G DOMAIN AND EAR REPEAT-CONTAINING PROTEIN"/>
    <property type="match status" value="1"/>
</dbReference>
<keyword evidence="2 4" id="KW-0732">Signal</keyword>
<feature type="domain" description="Thrombospondin-like N-terminal" evidence="5">
    <location>
        <begin position="99"/>
        <end position="273"/>
    </location>
</feature>
<dbReference type="Pfam" id="PF03736">
    <property type="entry name" value="EPTP"/>
    <property type="match status" value="5"/>
</dbReference>
<name>A0A6P8EFV1_CLUHA</name>
<proteinExistence type="predicted"/>
<reference evidence="8" key="1">
    <citation type="submission" date="2025-08" db="UniProtKB">
        <authorList>
            <consortium name="RefSeq"/>
        </authorList>
    </citation>
    <scope>IDENTIFICATION</scope>
</reference>
<dbReference type="SMART" id="SM00210">
    <property type="entry name" value="TSPN"/>
    <property type="match status" value="1"/>
</dbReference>
<evidence type="ECO:0000256" key="1">
    <source>
        <dbReference type="ARBA" id="ARBA00004645"/>
    </source>
</evidence>
<dbReference type="CTD" id="570420"/>
<dbReference type="Pfam" id="PF02210">
    <property type="entry name" value="Laminin_G_2"/>
    <property type="match status" value="1"/>
</dbReference>
<evidence type="ECO:0000256" key="4">
    <source>
        <dbReference type="SAM" id="SignalP"/>
    </source>
</evidence>
<dbReference type="OrthoDB" id="408373at2759"/>
<sequence length="720" mass="80795">MDRRRACEVMGPQGLMLSLTLLLFLGDAALGAAPWRPCTEHGAPARLGRLVKGAAGSVVMEEEEVTREGSHVEIKDSPASADLLPLDFLSRVLPQGGRPVKGVRLVQDGGARGVQFSSGPQRALSFPSSQIFVNCQHFPAEFSVVVTMKVDRIAPKTSEYIFAMVREDGNLLLGLKFSKERLHLLYQGSEGRERLTFRRVQLANGHWHTLVLALSGHHATLTVDCGLPLELVQKKSFPADLNTGGSRIYVGNRKRWKGVFSGLLRQLVLIPGSDATPRICPSSNPRLAELAVPAVLGQLPVVPPGNDVLLPPYESEVRVTLGSHLSCTGTEKGQLWFDTLKRGLFLCDGASWLPMLQERERLDYVDDHQDIFTSSETYDIEVFQVPSMGLFAAMAHHSSRPGSGIYRWTDGRFQLYQNISTCEAVAWKHFIVGRKVFLAVSNSKGLVEGAPEVSVIYKWSFKKLKFVRYQTLETYSARDWEAFQINNESFLAVANHRKADGNHNINSVIYKWNPGTKAFEVNQTLLTSGAYDWEFFTIGPYHFLAVANAFDGLSTYIDSTIYIWLRGTFQPFQTIRTLGATDWEMFRIGDRYFLAVANGHMLYDRRPSLYAINSTIYELDMVTQMFITFQNIGTYSAVDWEFFTIGDEKFLVVANSYDGTTYSLNSVIYRWQGYEGFIPVHRLPTIGCSDWEFFSSSEGSYLIYSSARQPLSKVFKLKTN</sequence>
<dbReference type="InterPro" id="IPR001791">
    <property type="entry name" value="Laminin_G"/>
</dbReference>
<dbReference type="SUPFAM" id="SSF49899">
    <property type="entry name" value="Concanavalin A-like lectins/glucanases"/>
    <property type="match status" value="1"/>
</dbReference>
<dbReference type="GO" id="GO:0007165">
    <property type="term" value="P:signal transduction"/>
    <property type="evidence" value="ECO:0007669"/>
    <property type="project" value="TreeGrafter"/>
</dbReference>
<keyword evidence="7" id="KW-1185">Reference proteome</keyword>
<dbReference type="GeneID" id="105912099"/>
<dbReference type="Proteomes" id="UP000515152">
    <property type="component" value="Chromosome 21"/>
</dbReference>
<feature type="signal peptide" evidence="4">
    <location>
        <begin position="1"/>
        <end position="31"/>
    </location>
</feature>
<comment type="subcellular location">
    <subcellularLocation>
        <location evidence="1">Cell projection</location>
        <location evidence="1">Stereocilium</location>
    </subcellularLocation>
</comment>
<dbReference type="InterPro" id="IPR048287">
    <property type="entry name" value="TSPN-like_N"/>
</dbReference>
<gene>
    <name evidence="8" type="primary">tspeara</name>
</gene>
<dbReference type="PANTHER" id="PTHR15261">
    <property type="entry name" value="THROMBOSPONDIN-TYPE LAMININ G DOMAIN AND EAR REPEAT-CONTAINING"/>
    <property type="match status" value="1"/>
</dbReference>
<dbReference type="SUPFAM" id="SSF50969">
    <property type="entry name" value="YVTN repeat-like/Quinoprotein amine dehydrogenase"/>
    <property type="match status" value="1"/>
</dbReference>
<dbReference type="SMART" id="SM00282">
    <property type="entry name" value="LamG"/>
    <property type="match status" value="1"/>
</dbReference>
<dbReference type="InterPro" id="IPR013320">
    <property type="entry name" value="ConA-like_dom_sf"/>
</dbReference>
<evidence type="ECO:0000259" key="6">
    <source>
        <dbReference type="SMART" id="SM00282"/>
    </source>
</evidence>
<evidence type="ECO:0000313" key="8">
    <source>
        <dbReference type="RefSeq" id="XP_031414883.1"/>
    </source>
</evidence>
<keyword evidence="3" id="KW-0677">Repeat</keyword>
<dbReference type="PROSITE" id="PS50912">
    <property type="entry name" value="EAR"/>
    <property type="match status" value="7"/>
</dbReference>
<dbReference type="KEGG" id="char:105912099"/>
<dbReference type="InterPro" id="IPR011044">
    <property type="entry name" value="Quino_amine_DH_bsu"/>
</dbReference>
<dbReference type="CDD" id="cd00110">
    <property type="entry name" value="LamG"/>
    <property type="match status" value="1"/>
</dbReference>
<accession>A0A6P8EFV1</accession>
<evidence type="ECO:0000256" key="3">
    <source>
        <dbReference type="ARBA" id="ARBA00022737"/>
    </source>
</evidence>
<protein>
    <submittedName>
        <fullName evidence="8">Thrombospondin-type laminin G domain and EAR repeat-containing protein isoform X1</fullName>
    </submittedName>
</protein>
<evidence type="ECO:0000259" key="5">
    <source>
        <dbReference type="SMART" id="SM00210"/>
    </source>
</evidence>
<dbReference type="AlphaFoldDB" id="A0A6P8EFV1"/>